<organism evidence="2 3">
    <name type="scientific">Candidatus Geothrix skivensis</name>
    <dbReference type="NCBI Taxonomy" id="2954439"/>
    <lineage>
        <taxon>Bacteria</taxon>
        <taxon>Pseudomonadati</taxon>
        <taxon>Acidobacteriota</taxon>
        <taxon>Holophagae</taxon>
        <taxon>Holophagales</taxon>
        <taxon>Holophagaceae</taxon>
        <taxon>Geothrix</taxon>
    </lineage>
</organism>
<keyword evidence="1" id="KW-0472">Membrane</keyword>
<feature type="transmembrane region" description="Helical" evidence="1">
    <location>
        <begin position="157"/>
        <end position="175"/>
    </location>
</feature>
<evidence type="ECO:0000313" key="3">
    <source>
        <dbReference type="Proteomes" id="UP000886657"/>
    </source>
</evidence>
<feature type="transmembrane region" description="Helical" evidence="1">
    <location>
        <begin position="91"/>
        <end position="109"/>
    </location>
</feature>
<feature type="transmembrane region" description="Helical" evidence="1">
    <location>
        <begin position="43"/>
        <end position="59"/>
    </location>
</feature>
<proteinExistence type="predicted"/>
<comment type="caution">
    <text evidence="2">The sequence shown here is derived from an EMBL/GenBank/DDBJ whole genome shotgun (WGS) entry which is preliminary data.</text>
</comment>
<dbReference type="EMBL" id="JADKIO010000012">
    <property type="protein sequence ID" value="MBK9797939.1"/>
    <property type="molecule type" value="Genomic_DNA"/>
</dbReference>
<evidence type="ECO:0000256" key="1">
    <source>
        <dbReference type="SAM" id="Phobius"/>
    </source>
</evidence>
<accession>A0A9D7SK05</accession>
<reference evidence="2" key="1">
    <citation type="submission" date="2020-10" db="EMBL/GenBank/DDBJ databases">
        <title>Connecting structure to function with the recovery of over 1000 high-quality activated sludge metagenome-assembled genomes encoding full-length rRNA genes using long-read sequencing.</title>
        <authorList>
            <person name="Singleton C.M."/>
            <person name="Petriglieri F."/>
            <person name="Kristensen J.M."/>
            <person name="Kirkegaard R.H."/>
            <person name="Michaelsen T.Y."/>
            <person name="Andersen M.H."/>
            <person name="Karst S.M."/>
            <person name="Dueholm M.S."/>
            <person name="Nielsen P.H."/>
            <person name="Albertsen M."/>
        </authorList>
    </citation>
    <scope>NUCLEOTIDE SEQUENCE</scope>
    <source>
        <strain evidence="2">Skiv_18-Q3-R9-52_MAXAC.067</strain>
    </source>
</reference>
<protein>
    <submittedName>
        <fullName evidence="2">Uncharacterized protein</fullName>
    </submittedName>
</protein>
<keyword evidence="1" id="KW-1133">Transmembrane helix</keyword>
<feature type="transmembrane region" description="Helical" evidence="1">
    <location>
        <begin position="319"/>
        <end position="336"/>
    </location>
</feature>
<gene>
    <name evidence="2" type="ORF">IPP58_15940</name>
</gene>
<feature type="transmembrane region" description="Helical" evidence="1">
    <location>
        <begin position="266"/>
        <end position="284"/>
    </location>
</feature>
<feature type="transmembrane region" description="Helical" evidence="1">
    <location>
        <begin position="121"/>
        <end position="145"/>
    </location>
</feature>
<evidence type="ECO:0000313" key="2">
    <source>
        <dbReference type="EMBL" id="MBK9797939.1"/>
    </source>
</evidence>
<dbReference type="AlphaFoldDB" id="A0A9D7SK05"/>
<feature type="transmembrane region" description="Helical" evidence="1">
    <location>
        <begin position="187"/>
        <end position="204"/>
    </location>
</feature>
<sequence>MFIAGGPAVVAVAAASVPVWLCTLGSRADQPVQTGFEFKNHRFILLVVLGYLLLDATLGRQKFADNLFFSKAAVASFIGAANASVSQGRGIAELLGAIAIFIPFTLWDSARRARAQLKPTVYLLALILIIYEIGISRGYLFMAVLSILLGSRLSPRSMAFGFSGAMVAFLLASHVRGDFNDIYFSNPLFDAIAWPYLNLSLLLAKNPPGGTFLDFTLEFMKKFIPSFLYQKEIFSFNIEMTKLIYPRFEGYVESISIFTYLGELLYYKPVLLTSTIAGALLGILSRFAERLISLKRLDSTRIFCGLMCIVLLRSRIQDVFSFLIFLTIFLLLWRLLSNLSPRKRLPLHLAGRELPRHG</sequence>
<keyword evidence="1" id="KW-0812">Transmembrane</keyword>
<name>A0A9D7SK05_9BACT</name>
<dbReference type="Proteomes" id="UP000886657">
    <property type="component" value="Unassembled WGS sequence"/>
</dbReference>